<evidence type="ECO:0000313" key="2">
    <source>
        <dbReference type="EMBL" id="ASG28776.1"/>
    </source>
</evidence>
<keyword evidence="7" id="KW-1185">Reference proteome</keyword>
<organism evidence="6 10">
    <name type="scientific">Fusobacterium nucleatum subsp. polymorphum</name>
    <name type="common">Fusobacterium polymorphum</name>
    <dbReference type="NCBI Taxonomy" id="76857"/>
    <lineage>
        <taxon>Bacteria</taxon>
        <taxon>Fusobacteriati</taxon>
        <taxon>Fusobacteriota</taxon>
        <taxon>Fusobacteriia</taxon>
        <taxon>Fusobacteriales</taxon>
        <taxon>Fusobacteriaceae</taxon>
        <taxon>Fusobacterium</taxon>
    </lineage>
</organism>
<reference evidence="5 11" key="4">
    <citation type="submission" date="2017-06" db="EMBL/GenBank/DDBJ databases">
        <title>Draft genome sequence of Fusobacterium nucleatum subsp. polymorphum KCOM 1274 (=ChDC F309).</title>
        <authorList>
            <person name="Kook J.-K."/>
            <person name="Park S.-N."/>
            <person name="Lim Y.K."/>
            <person name="Roh H."/>
        </authorList>
    </citation>
    <scope>NUCLEOTIDE SEQUENCE [LARGE SCALE GENOMIC DNA]</scope>
    <source>
        <strain evidence="5">KCOM 1274</strain>
        <strain evidence="11">KCOM 1274 (ChDC F309)</strain>
    </source>
</reference>
<reference evidence="1 7" key="2">
    <citation type="submission" date="2017-06" db="EMBL/GenBank/DDBJ databases">
        <title>Draft genome sequence of Fusobacterium nucleatum subsp. polymorphum KCOM 1260 (=ChDC F218).</title>
        <authorList>
            <person name="Kook J.-K."/>
            <person name="Park S.-N."/>
            <person name="Lim Y.K."/>
            <person name="Roh H."/>
        </authorList>
    </citation>
    <scope>NUCLEOTIDE SEQUENCE [LARGE SCALE GENOMIC DNA]</scope>
    <source>
        <strain evidence="1">KCOM 1260</strain>
        <strain evidence="7">KCOM 1260 (ChDC F218)</strain>
    </source>
</reference>
<dbReference type="Proteomes" id="UP000221852">
    <property type="component" value="Unassembled WGS sequence"/>
</dbReference>
<dbReference type="AlphaFoldDB" id="A0A0D6FEN7"/>
<dbReference type="Proteomes" id="UP000197638">
    <property type="component" value="Chromosome"/>
</dbReference>
<dbReference type="EMBL" id="NIRQ01000001">
    <property type="protein sequence ID" value="PHI12678.1"/>
    <property type="molecule type" value="Genomic_DNA"/>
</dbReference>
<evidence type="ECO:0000313" key="7">
    <source>
        <dbReference type="Proteomes" id="UP000196759"/>
    </source>
</evidence>
<dbReference type="GeneID" id="45634107"/>
<evidence type="ECO:0000313" key="11">
    <source>
        <dbReference type="Proteomes" id="UP000224507"/>
    </source>
</evidence>
<reference evidence="2 8" key="6">
    <citation type="submission" date="2017-06" db="EMBL/GenBank/DDBJ databases">
        <title>Genome sequencing of Fusobacterium nucleatum subsp. polymorphum KCOM 1275 (=ChDC F310).</title>
        <authorList>
            <person name="Kook J.-K."/>
            <person name="Park S.-N."/>
            <person name="Lim Y.K."/>
            <person name="Roh H."/>
        </authorList>
    </citation>
    <scope>NUCLEOTIDE SEQUENCE [LARGE SCALE GENOMIC DNA]</scope>
    <source>
        <strain evidence="2 8">KCOM 1275</strain>
    </source>
</reference>
<accession>A0A0D6FEN7</accession>
<dbReference type="RefSeq" id="WP_005897558.1">
    <property type="nucleotide sequence ID" value="NZ_CP013328.1"/>
</dbReference>
<dbReference type="Pfam" id="PF05962">
    <property type="entry name" value="HutD"/>
    <property type="match status" value="1"/>
</dbReference>
<evidence type="ECO:0000313" key="8">
    <source>
        <dbReference type="Proteomes" id="UP000197638"/>
    </source>
</evidence>
<dbReference type="Proteomes" id="UP000224507">
    <property type="component" value="Unassembled WGS sequence"/>
</dbReference>
<reference evidence="3 12" key="1">
    <citation type="submission" date="2017-06" db="EMBL/GenBank/DDBJ databases">
        <title>Draft genome sequence of Fusobacterium nucleatum subsp. polymorphum KCOM 1002 (=ChDC F175).</title>
        <authorList>
            <person name="Kook J.-K."/>
            <person name="Park S.-N."/>
            <person name="Lim Y.K."/>
            <person name="Roh H."/>
        </authorList>
    </citation>
    <scope>NUCLEOTIDE SEQUENCE [LARGE SCALE GENOMIC DNA]</scope>
    <source>
        <strain evidence="3">KCOM 1002</strain>
        <strain evidence="12">KCOM 1002 (ChDC F175)</strain>
    </source>
</reference>
<evidence type="ECO:0000313" key="9">
    <source>
        <dbReference type="Proteomes" id="UP000221504"/>
    </source>
</evidence>
<proteinExistence type="predicted"/>
<dbReference type="PANTHER" id="PTHR37943">
    <property type="entry name" value="PROTEIN VES"/>
    <property type="match status" value="1"/>
</dbReference>
<dbReference type="Gene3D" id="2.60.120.10">
    <property type="entry name" value="Jelly Rolls"/>
    <property type="match status" value="1"/>
</dbReference>
<evidence type="ECO:0000313" key="6">
    <source>
        <dbReference type="EMBL" id="PHI12678.1"/>
    </source>
</evidence>
<dbReference type="InterPro" id="IPR014710">
    <property type="entry name" value="RmlC-like_jellyroll"/>
</dbReference>
<dbReference type="Proteomes" id="UP000196759">
    <property type="component" value="Chromosome"/>
</dbReference>
<evidence type="ECO:0000313" key="1">
    <source>
        <dbReference type="EMBL" id="ASC03919.1"/>
    </source>
</evidence>
<protein>
    <recommendedName>
        <fullName evidence="13">HutD-family protein</fullName>
    </recommendedName>
</protein>
<evidence type="ECO:0000313" key="5">
    <source>
        <dbReference type="EMBL" id="PHI11095.1"/>
    </source>
</evidence>
<dbReference type="InterPro" id="IPR011051">
    <property type="entry name" value="RmlC_Cupin_sf"/>
</dbReference>
<dbReference type="EMBL" id="NIRO01000019">
    <property type="protein sequence ID" value="PHI11095.1"/>
    <property type="molecule type" value="Genomic_DNA"/>
</dbReference>
<dbReference type="PANTHER" id="PTHR37943:SF1">
    <property type="entry name" value="PROTEIN VES"/>
    <property type="match status" value="1"/>
</dbReference>
<dbReference type="EMBL" id="NIRM01000001">
    <property type="protein sequence ID" value="PHI10424.1"/>
    <property type="molecule type" value="Genomic_DNA"/>
</dbReference>
<sequence>MNKVIKKDDWKVSVWAGGTTNEIFIYPEDSSYADRIFKARISVATTNNSEKSLFTKLPGVERYISKLSGDMKLQHTDHYDVEMEDYQIDRFKGDWETYSWGKFRDFNLMLKGIRGDLYYRQIRSKCRLHLEKDSTVVFLYVIDGKINVNGTDLETEDFYITDDNILDVFGNNPKIYYGFIKEWDQ</sequence>
<evidence type="ECO:0000313" key="10">
    <source>
        <dbReference type="Proteomes" id="UP000221852"/>
    </source>
</evidence>
<dbReference type="Proteomes" id="UP000225199">
    <property type="component" value="Unassembled WGS sequence"/>
</dbReference>
<gene>
    <name evidence="3" type="ORF">CA840_01280</name>
    <name evidence="1" type="ORF">CBG50_12190</name>
    <name evidence="4" type="ORF">CBG52_04515</name>
    <name evidence="5" type="ORF">CBG56_10800</name>
    <name evidence="6" type="ORF">CBG59_02225</name>
    <name evidence="2" type="ORF">CBG61_07470</name>
</gene>
<dbReference type="Proteomes" id="UP000221504">
    <property type="component" value="Unassembled WGS sequence"/>
</dbReference>
<dbReference type="SUPFAM" id="SSF51182">
    <property type="entry name" value="RmlC-like cupins"/>
    <property type="match status" value="1"/>
</dbReference>
<evidence type="ECO:0008006" key="13">
    <source>
        <dbReference type="Google" id="ProtNLM"/>
    </source>
</evidence>
<dbReference type="EMBL" id="CP022123">
    <property type="protein sequence ID" value="ASG28776.1"/>
    <property type="molecule type" value="Genomic_DNA"/>
</dbReference>
<dbReference type="InterPro" id="IPR010282">
    <property type="entry name" value="Uncharacterised_HutD/Ves"/>
</dbReference>
<evidence type="ECO:0000313" key="4">
    <source>
        <dbReference type="EMBL" id="PHI10424.1"/>
    </source>
</evidence>
<reference evidence="4 9" key="3">
    <citation type="submission" date="2017-06" db="EMBL/GenBank/DDBJ databases">
        <title>Draft genome sequence of Fusobacterium nucleatum subsp. polymorphum KCOM 1267 (=ChDC F290).</title>
        <authorList>
            <person name="Kook J.-K."/>
            <person name="Park S.-N."/>
            <person name="Lim Y.K."/>
            <person name="Roh H."/>
        </authorList>
    </citation>
    <scope>NUCLEOTIDE SEQUENCE [LARGE SCALE GENOMIC DNA]</scope>
    <source>
        <strain evidence="4">KCOM 1267</strain>
        <strain evidence="9">KCOM 1267(ChDC F290)</strain>
    </source>
</reference>
<dbReference type="EMBL" id="NIRJ01000001">
    <property type="protein sequence ID" value="PHH96126.1"/>
    <property type="molecule type" value="Genomic_DNA"/>
</dbReference>
<dbReference type="KEGG" id="fpol:ERS445057_00291"/>
<evidence type="ECO:0000313" key="3">
    <source>
        <dbReference type="EMBL" id="PHH96126.1"/>
    </source>
</evidence>
<reference evidence="6 10" key="5">
    <citation type="submission" date="2017-06" db="EMBL/GenBank/DDBJ databases">
        <title>Draft genome sequence of Fusobacterium nucleatum subsp. polymorphum KCOM 1330 (=ChDC F330).</title>
        <authorList>
            <person name="Kook J.-K."/>
            <person name="Park S.-N."/>
            <person name="Lim Y.K."/>
            <person name="Roh H."/>
        </authorList>
    </citation>
    <scope>NUCLEOTIDE SEQUENCE [LARGE SCALE GENOMIC DNA]</scope>
    <source>
        <strain evidence="6">KCOM 1330</strain>
        <strain evidence="10">KCOM 1330 (ChDC F330)</strain>
    </source>
</reference>
<evidence type="ECO:0000313" key="12">
    <source>
        <dbReference type="Proteomes" id="UP000225199"/>
    </source>
</evidence>
<dbReference type="EMBL" id="CP021934">
    <property type="protein sequence ID" value="ASC03919.1"/>
    <property type="molecule type" value="Genomic_DNA"/>
</dbReference>
<name>A0A0D6FEN7_FUSNP</name>